<evidence type="ECO:0000313" key="2">
    <source>
        <dbReference type="EMBL" id="PIO76798.1"/>
    </source>
</evidence>
<proteinExistence type="predicted"/>
<feature type="compositionally biased region" description="Acidic residues" evidence="1">
    <location>
        <begin position="34"/>
        <end position="45"/>
    </location>
</feature>
<name>A0A2G9V2U4_TELCI</name>
<evidence type="ECO:0000313" key="3">
    <source>
        <dbReference type="Proteomes" id="UP000230423"/>
    </source>
</evidence>
<protein>
    <submittedName>
        <fullName evidence="2">Uncharacterized protein</fullName>
    </submittedName>
</protein>
<gene>
    <name evidence="2" type="ORF">TELCIR_01096</name>
</gene>
<feature type="region of interest" description="Disordered" evidence="1">
    <location>
        <begin position="81"/>
        <end position="100"/>
    </location>
</feature>
<evidence type="ECO:0000256" key="1">
    <source>
        <dbReference type="SAM" id="MobiDB-lite"/>
    </source>
</evidence>
<sequence length="168" mass="17760">MQAAGKWEQEHPEETALCEEVDDTCDDGNSEIEEVEDEIEDEENDCGVNGEPGNIAVVKVPDVDDRDVPQCALARSKFEAAKRTADHSNGGEIKKCTGGVTLDKKGEGGGDCMASNEHGSTTTPSTAGVVPPSSDRSDVACIAVVERNAVDQGEAISSKRIRLGKQNT</sequence>
<dbReference type="AlphaFoldDB" id="A0A2G9V2U4"/>
<dbReference type="EMBL" id="KZ345028">
    <property type="protein sequence ID" value="PIO76798.1"/>
    <property type="molecule type" value="Genomic_DNA"/>
</dbReference>
<keyword evidence="3" id="KW-1185">Reference proteome</keyword>
<feature type="region of interest" description="Disordered" evidence="1">
    <location>
        <begin position="34"/>
        <end position="53"/>
    </location>
</feature>
<dbReference type="Proteomes" id="UP000230423">
    <property type="component" value="Unassembled WGS sequence"/>
</dbReference>
<feature type="compositionally biased region" description="Acidic residues" evidence="1">
    <location>
        <begin position="16"/>
        <end position="28"/>
    </location>
</feature>
<feature type="compositionally biased region" description="Polar residues" evidence="1">
    <location>
        <begin position="117"/>
        <end position="126"/>
    </location>
</feature>
<feature type="region of interest" description="Disordered" evidence="1">
    <location>
        <begin position="107"/>
        <end position="136"/>
    </location>
</feature>
<reference evidence="2 3" key="1">
    <citation type="submission" date="2015-09" db="EMBL/GenBank/DDBJ databases">
        <title>Draft genome of the parasitic nematode Teladorsagia circumcincta isolate WARC Sus (inbred).</title>
        <authorList>
            <person name="Mitreva M."/>
        </authorList>
    </citation>
    <scope>NUCLEOTIDE SEQUENCE [LARGE SCALE GENOMIC DNA]</scope>
    <source>
        <strain evidence="2 3">S</strain>
    </source>
</reference>
<organism evidence="2 3">
    <name type="scientific">Teladorsagia circumcincta</name>
    <name type="common">Brown stomach worm</name>
    <name type="synonym">Ostertagia circumcincta</name>
    <dbReference type="NCBI Taxonomy" id="45464"/>
    <lineage>
        <taxon>Eukaryota</taxon>
        <taxon>Metazoa</taxon>
        <taxon>Ecdysozoa</taxon>
        <taxon>Nematoda</taxon>
        <taxon>Chromadorea</taxon>
        <taxon>Rhabditida</taxon>
        <taxon>Rhabditina</taxon>
        <taxon>Rhabditomorpha</taxon>
        <taxon>Strongyloidea</taxon>
        <taxon>Trichostrongylidae</taxon>
        <taxon>Teladorsagia</taxon>
    </lineage>
</organism>
<accession>A0A2G9V2U4</accession>
<feature type="region of interest" description="Disordered" evidence="1">
    <location>
        <begin position="1"/>
        <end position="28"/>
    </location>
</feature>